<dbReference type="AlphaFoldDB" id="A0A2P7Q1M9"/>
<evidence type="ECO:0000256" key="3">
    <source>
        <dbReference type="ARBA" id="ARBA00023315"/>
    </source>
</evidence>
<dbReference type="Pfam" id="PF01553">
    <property type="entry name" value="Acyltransferase"/>
    <property type="match status" value="1"/>
</dbReference>
<dbReference type="EC" id="2.3.1.51" evidence="4"/>
<dbReference type="GO" id="GO:0006654">
    <property type="term" value="P:phosphatidic acid biosynthetic process"/>
    <property type="evidence" value="ECO:0007669"/>
    <property type="project" value="TreeGrafter"/>
</dbReference>
<dbReference type="PANTHER" id="PTHR10434:SF40">
    <property type="entry name" value="1-ACYL-SN-GLYCEROL-3-PHOSPHATE ACYLTRANSFERASE"/>
    <property type="match status" value="1"/>
</dbReference>
<dbReference type="PANTHER" id="PTHR10434">
    <property type="entry name" value="1-ACYL-SN-GLYCEROL-3-PHOSPHATE ACYLTRANSFERASE"/>
    <property type="match status" value="1"/>
</dbReference>
<reference evidence="6" key="1">
    <citation type="thesis" date="2015" institute="Rutgers" country="The State University of New Jersey, 14 College Farm Rd., New Brunswick, NJ, USA">
        <title>Ammonia toxicity in bacteria and its implications for treatment of and resource recovery from highly nitrogenous organic wastes.</title>
        <authorList>
            <person name="Luther A.K."/>
        </authorList>
    </citation>
    <scope>NUCLEOTIDE SEQUENCE</scope>
    <source>
        <strain evidence="6">RT-10B</strain>
    </source>
</reference>
<dbReference type="InterPro" id="IPR004552">
    <property type="entry name" value="AGP_acyltrans"/>
</dbReference>
<evidence type="ECO:0000256" key="2">
    <source>
        <dbReference type="ARBA" id="ARBA00022679"/>
    </source>
</evidence>
<sequence length="202" mass="23020">MRFYNFVCGVLRAFSKIFFRMEITGQENIPDDGNLIIVANHKSVLDPVFMMASVRNRRIIPVAKKELFKIPVLRLILKKLEVIAIDRENPGLSTIKGILKQIKSGRVLGIFPEGTRSETEEFLPAKPGVALFALKTKANILPMSIISTYRPFSKVKVVIGETIDMTEYNTRKVDKKEYQEIAQIMMDAVEKNYLENKNGIKK</sequence>
<keyword evidence="7" id="KW-1185">Reference proteome</keyword>
<dbReference type="NCBIfam" id="TIGR00530">
    <property type="entry name" value="AGP_acyltrn"/>
    <property type="match status" value="1"/>
</dbReference>
<evidence type="ECO:0000313" key="6">
    <source>
        <dbReference type="EMBL" id="PSJ31869.1"/>
    </source>
</evidence>
<dbReference type="SUPFAM" id="SSF69593">
    <property type="entry name" value="Glycerol-3-phosphate (1)-acyltransferase"/>
    <property type="match status" value="1"/>
</dbReference>
<keyword evidence="4" id="KW-0443">Lipid metabolism</keyword>
<dbReference type="SMART" id="SM00563">
    <property type="entry name" value="PlsC"/>
    <property type="match status" value="1"/>
</dbReference>
<dbReference type="Proteomes" id="UP000241434">
    <property type="component" value="Unassembled WGS sequence"/>
</dbReference>
<dbReference type="OrthoDB" id="9803035at2"/>
<name>A0A2P7Q1M9_9FIRM</name>
<evidence type="ECO:0000313" key="7">
    <source>
        <dbReference type="Proteomes" id="UP000241434"/>
    </source>
</evidence>
<evidence type="ECO:0000256" key="1">
    <source>
        <dbReference type="ARBA" id="ARBA00008655"/>
    </source>
</evidence>
<dbReference type="CDD" id="cd07989">
    <property type="entry name" value="LPLAT_AGPAT-like"/>
    <property type="match status" value="1"/>
</dbReference>
<keyword evidence="4" id="KW-0594">Phospholipid biosynthesis</keyword>
<comment type="domain">
    <text evidence="4">The HXXXXD motif is essential for acyltransferase activity and may constitute the binding site for the phosphate moiety of the glycerol-3-phosphate.</text>
</comment>
<accession>A0A2P7Q1M9</accession>
<comment type="caution">
    <text evidence="6">The sequence shown here is derived from an EMBL/GenBank/DDBJ whole genome shotgun (WGS) entry which is preliminary data.</text>
</comment>
<evidence type="ECO:0000259" key="5">
    <source>
        <dbReference type="SMART" id="SM00563"/>
    </source>
</evidence>
<keyword evidence="4" id="KW-0444">Lipid biosynthesis</keyword>
<organism evidence="6 7">
    <name type="scientific">Peptostreptococcus russellii</name>
    <dbReference type="NCBI Taxonomy" id="215200"/>
    <lineage>
        <taxon>Bacteria</taxon>
        <taxon>Bacillati</taxon>
        <taxon>Bacillota</taxon>
        <taxon>Clostridia</taxon>
        <taxon>Peptostreptococcales</taxon>
        <taxon>Peptostreptococcaceae</taxon>
        <taxon>Peptostreptococcus</taxon>
    </lineage>
</organism>
<gene>
    <name evidence="6" type="ORF">UF10_04475</name>
</gene>
<dbReference type="InterPro" id="IPR002123">
    <property type="entry name" value="Plipid/glycerol_acylTrfase"/>
</dbReference>
<dbReference type="GO" id="GO:0003841">
    <property type="term" value="F:1-acylglycerol-3-phosphate O-acyltransferase activity"/>
    <property type="evidence" value="ECO:0007669"/>
    <property type="project" value="UniProtKB-UniRule"/>
</dbReference>
<keyword evidence="4" id="KW-1208">Phospholipid metabolism</keyword>
<comment type="catalytic activity">
    <reaction evidence="4">
        <text>a 1-acyl-sn-glycero-3-phosphate + an acyl-CoA = a 1,2-diacyl-sn-glycero-3-phosphate + CoA</text>
        <dbReference type="Rhea" id="RHEA:19709"/>
        <dbReference type="ChEBI" id="CHEBI:57287"/>
        <dbReference type="ChEBI" id="CHEBI:57970"/>
        <dbReference type="ChEBI" id="CHEBI:58342"/>
        <dbReference type="ChEBI" id="CHEBI:58608"/>
        <dbReference type="EC" id="2.3.1.51"/>
    </reaction>
</comment>
<keyword evidence="2 4" id="KW-0808">Transferase</keyword>
<feature type="domain" description="Phospholipid/glycerol acyltransferase" evidence="5">
    <location>
        <begin position="35"/>
        <end position="148"/>
    </location>
</feature>
<dbReference type="GO" id="GO:0016020">
    <property type="term" value="C:membrane"/>
    <property type="evidence" value="ECO:0007669"/>
    <property type="project" value="InterPro"/>
</dbReference>
<keyword evidence="3 4" id="KW-0012">Acyltransferase</keyword>
<proteinExistence type="inferred from homology"/>
<evidence type="ECO:0000256" key="4">
    <source>
        <dbReference type="RuleBase" id="RU361267"/>
    </source>
</evidence>
<comment type="similarity">
    <text evidence="1 4">Belongs to the 1-acyl-sn-glycerol-3-phosphate acyltransferase family.</text>
</comment>
<dbReference type="EMBL" id="JYGE01000003">
    <property type="protein sequence ID" value="PSJ31869.1"/>
    <property type="molecule type" value="Genomic_DNA"/>
</dbReference>
<protein>
    <recommendedName>
        <fullName evidence="4">1-acyl-sn-glycerol-3-phosphate acyltransferase</fullName>
        <ecNumber evidence="4">2.3.1.51</ecNumber>
    </recommendedName>
</protein>